<comment type="caution">
    <text evidence="7">The sequence shown here is derived from an EMBL/GenBank/DDBJ whole genome shotgun (WGS) entry which is preliminary data.</text>
</comment>
<keyword evidence="3" id="KW-0245">EGF-like domain</keyword>
<name>A0AAV6TAS8_SOLSE</name>
<dbReference type="InterPro" id="IPR050440">
    <property type="entry name" value="Laminin/Netrin_ECM"/>
</dbReference>
<dbReference type="CDD" id="cd00054">
    <property type="entry name" value="EGF_CA"/>
    <property type="match status" value="1"/>
</dbReference>
<dbReference type="Pfam" id="PF00055">
    <property type="entry name" value="Laminin_N"/>
    <property type="match status" value="1"/>
</dbReference>
<dbReference type="InterPro" id="IPR000742">
    <property type="entry name" value="EGF"/>
</dbReference>
<dbReference type="GO" id="GO:0007409">
    <property type="term" value="P:axonogenesis"/>
    <property type="evidence" value="ECO:0007669"/>
    <property type="project" value="TreeGrafter"/>
</dbReference>
<keyword evidence="2" id="KW-0424">Laminin EGF-like domain</keyword>
<keyword evidence="8" id="KW-1185">Reference proteome</keyword>
<evidence type="ECO:0000259" key="6">
    <source>
        <dbReference type="PROSITE" id="PS51117"/>
    </source>
</evidence>
<dbReference type="Proteomes" id="UP000693946">
    <property type="component" value="Linkage Group LG1"/>
</dbReference>
<dbReference type="PANTHER" id="PTHR10574:SF28">
    <property type="entry name" value="NETRIN-G1"/>
    <property type="match status" value="1"/>
</dbReference>
<dbReference type="FunFam" id="2.10.25.10:FF:000112">
    <property type="entry name" value="Netrin G1"/>
    <property type="match status" value="1"/>
</dbReference>
<dbReference type="CDD" id="cd00055">
    <property type="entry name" value="EGF_Lam"/>
    <property type="match status" value="1"/>
</dbReference>
<gene>
    <name evidence="7" type="ORF">JOB18_038177</name>
</gene>
<dbReference type="PROSITE" id="PS51117">
    <property type="entry name" value="LAMININ_NTER"/>
    <property type="match status" value="1"/>
</dbReference>
<keyword evidence="1 3" id="KW-1015">Disulfide bond</keyword>
<comment type="caution">
    <text evidence="3">Lacks conserved residue(s) required for the propagation of feature annotation.</text>
</comment>
<dbReference type="SMART" id="SM00180">
    <property type="entry name" value="EGF_Lam"/>
    <property type="match status" value="1"/>
</dbReference>
<dbReference type="InterPro" id="IPR002049">
    <property type="entry name" value="LE_dom"/>
</dbReference>
<feature type="disulfide bond" evidence="3">
    <location>
        <begin position="423"/>
        <end position="432"/>
    </location>
</feature>
<dbReference type="FunFam" id="2.60.120.260:FF:000005">
    <property type="entry name" value="Netrin G1"/>
    <property type="match status" value="1"/>
</dbReference>
<dbReference type="FunFam" id="2.10.25.10:FF:000085">
    <property type="entry name" value="Netrin G1"/>
    <property type="match status" value="1"/>
</dbReference>
<evidence type="ECO:0000256" key="2">
    <source>
        <dbReference type="ARBA" id="ARBA00023292"/>
    </source>
</evidence>
<dbReference type="PROSITE" id="PS50026">
    <property type="entry name" value="EGF_3"/>
    <property type="match status" value="1"/>
</dbReference>
<feature type="signal peptide" evidence="4">
    <location>
        <begin position="1"/>
        <end position="19"/>
    </location>
</feature>
<proteinExistence type="predicted"/>
<dbReference type="Pfam" id="PF00053">
    <property type="entry name" value="EGF_laminin"/>
    <property type="match status" value="1"/>
</dbReference>
<sequence length="483" mass="54168">MRFHLALTLQALWTAVCQAAMQHYPAAWGHYDVCKSQIYTDEGLTWDYMACQPEAQDMTQYLKVTLDPPNITCGDPPETYCALENPYMCNNECDASTEELAHPPELMFDIEGRNPTTFWQSSSWKKYPKPLLVNITLSWNKTIELTDDIVLTFESGRPEQMVLEKSLDYGRTWQPYQFYATDCLDAFTMEPKTVQDLTQHTLLDIICTEDYSRGYVWKNDKTVRFEIKDRFALFAGPRLHNMASLYGQLDTTKNLRDFFTITDLRVRLLRPATGATMVDENNLSRYFYAISDIKVQGRCKCNLHANSCVYDKEKLSCECEHNTTGPDCGRCKRAYQGRAWSAGSYLPIPKGTANICVPNNIGPVIRPNVSSLGVANRKEAPQVALSTAPSVYVANSKRARVCDNELLRCQNGGACVNNVRCTCPPAYTGVLCEKARCENELGGCSGPDSGQASLMPPSFLRLLLMLLLGSVLLREASCCPAVL</sequence>
<evidence type="ECO:0000256" key="1">
    <source>
        <dbReference type="ARBA" id="ARBA00023157"/>
    </source>
</evidence>
<keyword evidence="4" id="KW-0732">Signal</keyword>
<dbReference type="AlphaFoldDB" id="A0AAV6TAS8"/>
<accession>A0AAV6TAS8</accession>
<evidence type="ECO:0000256" key="3">
    <source>
        <dbReference type="PROSITE-ProRule" id="PRU00076"/>
    </source>
</evidence>
<evidence type="ECO:0000259" key="5">
    <source>
        <dbReference type="PROSITE" id="PS50026"/>
    </source>
</evidence>
<evidence type="ECO:0000256" key="4">
    <source>
        <dbReference type="SAM" id="SignalP"/>
    </source>
</evidence>
<feature type="domain" description="Laminin N-terminal" evidence="6">
    <location>
        <begin position="47"/>
        <end position="298"/>
    </location>
</feature>
<dbReference type="SMART" id="SM00181">
    <property type="entry name" value="EGF"/>
    <property type="match status" value="1"/>
</dbReference>
<protein>
    <submittedName>
        <fullName evidence="7">Netrin-G1 isoform X2</fullName>
    </submittedName>
</protein>
<evidence type="ECO:0000313" key="7">
    <source>
        <dbReference type="EMBL" id="KAG7526263.1"/>
    </source>
</evidence>
<dbReference type="InterPro" id="IPR008211">
    <property type="entry name" value="Laminin_N"/>
</dbReference>
<dbReference type="GO" id="GO:0009887">
    <property type="term" value="P:animal organ morphogenesis"/>
    <property type="evidence" value="ECO:0007669"/>
    <property type="project" value="TreeGrafter"/>
</dbReference>
<dbReference type="PANTHER" id="PTHR10574">
    <property type="entry name" value="NETRIN/LAMININ-RELATED"/>
    <property type="match status" value="1"/>
</dbReference>
<reference evidence="7 8" key="1">
    <citation type="journal article" date="2021" name="Sci. Rep.">
        <title>Chromosome anchoring in Senegalese sole (Solea senegalensis) reveals sex-associated markers and genome rearrangements in flatfish.</title>
        <authorList>
            <person name="Guerrero-Cozar I."/>
            <person name="Gomez-Garrido J."/>
            <person name="Berbel C."/>
            <person name="Martinez-Blanch J.F."/>
            <person name="Alioto T."/>
            <person name="Claros M.G."/>
            <person name="Gagnaire P.A."/>
            <person name="Manchado M."/>
        </authorList>
    </citation>
    <scope>NUCLEOTIDE SEQUENCE [LARGE SCALE GENOMIC DNA]</scope>
    <source>
        <strain evidence="7">Sse05_10M</strain>
    </source>
</reference>
<dbReference type="GO" id="GO:0009888">
    <property type="term" value="P:tissue development"/>
    <property type="evidence" value="ECO:0007669"/>
    <property type="project" value="TreeGrafter"/>
</dbReference>
<organism evidence="7 8">
    <name type="scientific">Solea senegalensis</name>
    <name type="common">Senegalese sole</name>
    <dbReference type="NCBI Taxonomy" id="28829"/>
    <lineage>
        <taxon>Eukaryota</taxon>
        <taxon>Metazoa</taxon>
        <taxon>Chordata</taxon>
        <taxon>Craniata</taxon>
        <taxon>Vertebrata</taxon>
        <taxon>Euteleostomi</taxon>
        <taxon>Actinopterygii</taxon>
        <taxon>Neopterygii</taxon>
        <taxon>Teleostei</taxon>
        <taxon>Neoteleostei</taxon>
        <taxon>Acanthomorphata</taxon>
        <taxon>Carangaria</taxon>
        <taxon>Pleuronectiformes</taxon>
        <taxon>Pleuronectoidei</taxon>
        <taxon>Soleidae</taxon>
        <taxon>Solea</taxon>
    </lineage>
</organism>
<dbReference type="SMART" id="SM00136">
    <property type="entry name" value="LamNT"/>
    <property type="match status" value="1"/>
</dbReference>
<dbReference type="PROSITE" id="PS00022">
    <property type="entry name" value="EGF_1"/>
    <property type="match status" value="1"/>
</dbReference>
<feature type="chain" id="PRO_5043406261" evidence="4">
    <location>
        <begin position="20"/>
        <end position="483"/>
    </location>
</feature>
<dbReference type="EMBL" id="JAGKHQ010000001">
    <property type="protein sequence ID" value="KAG7526263.1"/>
    <property type="molecule type" value="Genomic_DNA"/>
</dbReference>
<evidence type="ECO:0000313" key="8">
    <source>
        <dbReference type="Proteomes" id="UP000693946"/>
    </source>
</evidence>
<feature type="domain" description="EGF-like" evidence="5">
    <location>
        <begin position="398"/>
        <end position="433"/>
    </location>
</feature>